<keyword evidence="2" id="KW-1185">Reference proteome</keyword>
<dbReference type="Proteomes" id="UP001064489">
    <property type="component" value="Chromosome 4"/>
</dbReference>
<evidence type="ECO:0000313" key="2">
    <source>
        <dbReference type="Proteomes" id="UP001064489"/>
    </source>
</evidence>
<organism evidence="1 2">
    <name type="scientific">Acer negundo</name>
    <name type="common">Box elder</name>
    <dbReference type="NCBI Taxonomy" id="4023"/>
    <lineage>
        <taxon>Eukaryota</taxon>
        <taxon>Viridiplantae</taxon>
        <taxon>Streptophyta</taxon>
        <taxon>Embryophyta</taxon>
        <taxon>Tracheophyta</taxon>
        <taxon>Spermatophyta</taxon>
        <taxon>Magnoliopsida</taxon>
        <taxon>eudicotyledons</taxon>
        <taxon>Gunneridae</taxon>
        <taxon>Pentapetalae</taxon>
        <taxon>rosids</taxon>
        <taxon>malvids</taxon>
        <taxon>Sapindales</taxon>
        <taxon>Sapindaceae</taxon>
        <taxon>Hippocastanoideae</taxon>
        <taxon>Acereae</taxon>
        <taxon>Acer</taxon>
    </lineage>
</organism>
<reference evidence="1" key="1">
    <citation type="journal article" date="2022" name="Plant J.">
        <title>Strategies of tolerance reflected in two North American maple genomes.</title>
        <authorList>
            <person name="McEvoy S.L."/>
            <person name="Sezen U.U."/>
            <person name="Trouern-Trend A."/>
            <person name="McMahon S.M."/>
            <person name="Schaberg P.G."/>
            <person name="Yang J."/>
            <person name="Wegrzyn J.L."/>
            <person name="Swenson N.G."/>
        </authorList>
    </citation>
    <scope>NUCLEOTIDE SEQUENCE</scope>
    <source>
        <strain evidence="1">91603</strain>
    </source>
</reference>
<reference evidence="1" key="2">
    <citation type="submission" date="2023-02" db="EMBL/GenBank/DDBJ databases">
        <authorList>
            <person name="Swenson N.G."/>
            <person name="Wegrzyn J.L."/>
            <person name="Mcevoy S.L."/>
        </authorList>
    </citation>
    <scope>NUCLEOTIDE SEQUENCE</scope>
    <source>
        <strain evidence="1">91603</strain>
        <tissue evidence="1">Leaf</tissue>
    </source>
</reference>
<protein>
    <submittedName>
        <fullName evidence="1">Uncharacterized protein</fullName>
    </submittedName>
</protein>
<sequence>MRFSLESPIKRYTKSLRMIMERLYYMLQSLYADCSLVAITASSCRCCCRSMGVQQAQEKDKRAHHGIVPC</sequence>
<comment type="caution">
    <text evidence="1">The sequence shown here is derived from an EMBL/GenBank/DDBJ whole genome shotgun (WGS) entry which is preliminary data.</text>
</comment>
<dbReference type="AlphaFoldDB" id="A0AAD5NV83"/>
<gene>
    <name evidence="1" type="ORF">LWI28_015338</name>
</gene>
<dbReference type="EMBL" id="JAJSOW010000101">
    <property type="protein sequence ID" value="KAI9181477.1"/>
    <property type="molecule type" value="Genomic_DNA"/>
</dbReference>
<evidence type="ECO:0000313" key="1">
    <source>
        <dbReference type="EMBL" id="KAI9181477.1"/>
    </source>
</evidence>
<proteinExistence type="predicted"/>
<accession>A0AAD5NV83</accession>
<name>A0AAD5NV83_ACENE</name>